<feature type="region of interest" description="Disordered" evidence="1">
    <location>
        <begin position="84"/>
        <end position="123"/>
    </location>
</feature>
<feature type="compositionally biased region" description="Low complexity" evidence="1">
    <location>
        <begin position="84"/>
        <end position="104"/>
    </location>
</feature>
<reference evidence="3" key="1">
    <citation type="submission" date="2022-12" db="EMBL/GenBank/DDBJ databases">
        <title>Draft genome assemblies for two species of Escallonia (Escalloniales).</title>
        <authorList>
            <person name="Chanderbali A."/>
            <person name="Dervinis C."/>
            <person name="Anghel I."/>
            <person name="Soltis D."/>
            <person name="Soltis P."/>
            <person name="Zapata F."/>
        </authorList>
    </citation>
    <scope>NUCLEOTIDE SEQUENCE</scope>
    <source>
        <strain evidence="3">UCBG92.1500</strain>
        <tissue evidence="3">Leaf</tissue>
    </source>
</reference>
<comment type="caution">
    <text evidence="3">The sequence shown here is derived from an EMBL/GenBank/DDBJ whole genome shotgun (WGS) entry which is preliminary data.</text>
</comment>
<keyword evidence="2" id="KW-0812">Transmembrane</keyword>
<dbReference type="AlphaFoldDB" id="A0AA88REE7"/>
<keyword evidence="2" id="KW-1133">Transmembrane helix</keyword>
<sequence length="198" mass="21508">MLLLLFRFRCPVPLSPVPAAHSLAMSLVSATIFVGLLFSAAAEIRDTRWFWRSPRPLSSGSSASLTARAPSAACSSGPTLSTCPASSTPSAHSSPSHDAVPSPSLKSSTTREPGILNRDVPKSGCKHRCQRSGYSRTEAKLSVDQRCYDFELLLQTDKPFTGFPPLPLHQITVNTNSSLMQDLRSYTWGLTYEFAFGK</sequence>
<evidence type="ECO:0000256" key="2">
    <source>
        <dbReference type="SAM" id="Phobius"/>
    </source>
</evidence>
<protein>
    <submittedName>
        <fullName evidence="3">Uncharacterized protein</fullName>
    </submittedName>
</protein>
<proteinExistence type="predicted"/>
<evidence type="ECO:0000256" key="1">
    <source>
        <dbReference type="SAM" id="MobiDB-lite"/>
    </source>
</evidence>
<feature type="transmembrane region" description="Helical" evidence="2">
    <location>
        <begin position="20"/>
        <end position="42"/>
    </location>
</feature>
<keyword evidence="4" id="KW-1185">Reference proteome</keyword>
<organism evidence="3 4">
    <name type="scientific">Escallonia rubra</name>
    <dbReference type="NCBI Taxonomy" id="112253"/>
    <lineage>
        <taxon>Eukaryota</taxon>
        <taxon>Viridiplantae</taxon>
        <taxon>Streptophyta</taxon>
        <taxon>Embryophyta</taxon>
        <taxon>Tracheophyta</taxon>
        <taxon>Spermatophyta</taxon>
        <taxon>Magnoliopsida</taxon>
        <taxon>eudicotyledons</taxon>
        <taxon>Gunneridae</taxon>
        <taxon>Pentapetalae</taxon>
        <taxon>asterids</taxon>
        <taxon>campanulids</taxon>
        <taxon>Escalloniales</taxon>
        <taxon>Escalloniaceae</taxon>
        <taxon>Escallonia</taxon>
    </lineage>
</organism>
<accession>A0AA88REE7</accession>
<keyword evidence="2" id="KW-0472">Membrane</keyword>
<evidence type="ECO:0000313" key="3">
    <source>
        <dbReference type="EMBL" id="KAK2980691.1"/>
    </source>
</evidence>
<evidence type="ECO:0000313" key="4">
    <source>
        <dbReference type="Proteomes" id="UP001187471"/>
    </source>
</evidence>
<gene>
    <name evidence="3" type="ORF">RJ640_010102</name>
</gene>
<dbReference type="Proteomes" id="UP001187471">
    <property type="component" value="Unassembled WGS sequence"/>
</dbReference>
<name>A0AA88REE7_9ASTE</name>
<dbReference type="EMBL" id="JAVXUO010001609">
    <property type="protein sequence ID" value="KAK2980691.1"/>
    <property type="molecule type" value="Genomic_DNA"/>
</dbReference>